<comment type="caution">
    <text evidence="1">The sequence shown here is derived from an EMBL/GenBank/DDBJ whole genome shotgun (WGS) entry which is preliminary data.</text>
</comment>
<reference evidence="1 2" key="1">
    <citation type="submission" date="2021-02" db="EMBL/GenBank/DDBJ databases">
        <title>Bacillus sp. RD4P76, an endophyte from a halophyte.</title>
        <authorList>
            <person name="Sun J.-Q."/>
        </authorList>
    </citation>
    <scope>NUCLEOTIDE SEQUENCE [LARGE SCALE GENOMIC DNA]</scope>
    <source>
        <strain evidence="1 2">RD4P76</strain>
    </source>
</reference>
<dbReference type="Proteomes" id="UP001518925">
    <property type="component" value="Unassembled WGS sequence"/>
</dbReference>
<dbReference type="RefSeq" id="WP_204204311.1">
    <property type="nucleotide sequence ID" value="NZ_JAFELM010000036.1"/>
</dbReference>
<dbReference type="EMBL" id="JAFELM010000036">
    <property type="protein sequence ID" value="MBM6618969.1"/>
    <property type="molecule type" value="Genomic_DNA"/>
</dbReference>
<accession>A0ABS2DKE1</accession>
<sequence length="100" mass="12054">MNYHMYHHLYNQNLFHYYNSYPYRHVNPDEFTTNQWVQYMDPLVQRALQEVNEGINLTHLFQEFILSGVLVGRGYTPEQAIEQVEQWEKAELSSCNKVKQ</sequence>
<name>A0ABS2DKE1_9BACI</name>
<organism evidence="1 2">
    <name type="scientific">Bacillus suaedaesalsae</name>
    <dbReference type="NCBI Taxonomy" id="2810349"/>
    <lineage>
        <taxon>Bacteria</taxon>
        <taxon>Bacillati</taxon>
        <taxon>Bacillota</taxon>
        <taxon>Bacilli</taxon>
        <taxon>Bacillales</taxon>
        <taxon>Bacillaceae</taxon>
        <taxon>Bacillus</taxon>
    </lineage>
</organism>
<gene>
    <name evidence="1" type="ORF">JR050_14965</name>
</gene>
<protein>
    <submittedName>
        <fullName evidence="1">Uncharacterized protein</fullName>
    </submittedName>
</protein>
<evidence type="ECO:0000313" key="2">
    <source>
        <dbReference type="Proteomes" id="UP001518925"/>
    </source>
</evidence>
<keyword evidence="2" id="KW-1185">Reference proteome</keyword>
<proteinExistence type="predicted"/>
<evidence type="ECO:0000313" key="1">
    <source>
        <dbReference type="EMBL" id="MBM6618969.1"/>
    </source>
</evidence>